<dbReference type="GO" id="GO:0016747">
    <property type="term" value="F:acyltransferase activity, transferring groups other than amino-acyl groups"/>
    <property type="evidence" value="ECO:0007669"/>
    <property type="project" value="InterPro"/>
</dbReference>
<name>A0A2X2CWS6_PSELU</name>
<dbReference type="PANTHER" id="PTHR43800">
    <property type="entry name" value="PEPTIDYL-LYSINE N-ACETYLTRANSFERASE YJAB"/>
    <property type="match status" value="1"/>
</dbReference>
<reference evidence="4 5" key="1">
    <citation type="submission" date="2018-06" db="EMBL/GenBank/DDBJ databases">
        <authorList>
            <consortium name="Pathogen Informatics"/>
            <person name="Doyle S."/>
        </authorList>
    </citation>
    <scope>NUCLEOTIDE SEQUENCE [LARGE SCALE GENOMIC DNA]</scope>
    <source>
        <strain evidence="4 5">NCTC11842</strain>
    </source>
</reference>
<dbReference type="EC" id="2.3.1.-" evidence="4"/>
<dbReference type="CDD" id="cd04301">
    <property type="entry name" value="NAT_SF"/>
    <property type="match status" value="1"/>
</dbReference>
<evidence type="ECO:0000256" key="2">
    <source>
        <dbReference type="ARBA" id="ARBA00023315"/>
    </source>
</evidence>
<organism evidence="4 5">
    <name type="scientific">Pseudomonas luteola</name>
    <dbReference type="NCBI Taxonomy" id="47886"/>
    <lineage>
        <taxon>Bacteria</taxon>
        <taxon>Pseudomonadati</taxon>
        <taxon>Pseudomonadota</taxon>
        <taxon>Gammaproteobacteria</taxon>
        <taxon>Pseudomonadales</taxon>
        <taxon>Pseudomonadaceae</taxon>
        <taxon>Pseudomonas</taxon>
    </lineage>
</organism>
<dbReference type="Proteomes" id="UP000250443">
    <property type="component" value="Unassembled WGS sequence"/>
</dbReference>
<sequence length="179" mass="20359">MVTIKIIHEGIVSAWLKVGIHMLRKAKDDEYEHMVSIWLAASILAHDGVAPDFWRSQRQDMKEKYLPSAENWVYVRDDTVLGFFSLQQNVLAALFVDPDHQGEGIGSALLEHAKSLESRLELSVYSMNSRAVAFYERHGFRTMDERFDDMTGQWEKVMHLTAEMESRPGAGDRDGSSLG</sequence>
<dbReference type="PROSITE" id="PS51186">
    <property type="entry name" value="GNAT"/>
    <property type="match status" value="1"/>
</dbReference>
<protein>
    <submittedName>
        <fullName evidence="4">Acetyltransferase</fullName>
        <ecNumber evidence="4">2.3.1.-</ecNumber>
    </submittedName>
</protein>
<dbReference type="AlphaFoldDB" id="A0A2X2CWS6"/>
<dbReference type="Gene3D" id="3.40.630.30">
    <property type="match status" value="1"/>
</dbReference>
<evidence type="ECO:0000313" key="4">
    <source>
        <dbReference type="EMBL" id="SPZ12498.1"/>
    </source>
</evidence>
<dbReference type="InterPro" id="IPR016181">
    <property type="entry name" value="Acyl_CoA_acyltransferase"/>
</dbReference>
<dbReference type="InterPro" id="IPR000182">
    <property type="entry name" value="GNAT_dom"/>
</dbReference>
<accession>A0A2X2CWS6</accession>
<dbReference type="EMBL" id="UAUF01000014">
    <property type="protein sequence ID" value="SPZ12498.1"/>
    <property type="molecule type" value="Genomic_DNA"/>
</dbReference>
<evidence type="ECO:0000313" key="5">
    <source>
        <dbReference type="Proteomes" id="UP000250443"/>
    </source>
</evidence>
<proteinExistence type="predicted"/>
<keyword evidence="2 4" id="KW-0012">Acyltransferase</keyword>
<gene>
    <name evidence="4" type="primary">yjaB_2</name>
    <name evidence="4" type="ORF">NCTC11842_04509</name>
</gene>
<keyword evidence="1 4" id="KW-0808">Transferase</keyword>
<evidence type="ECO:0000259" key="3">
    <source>
        <dbReference type="PROSITE" id="PS51186"/>
    </source>
</evidence>
<evidence type="ECO:0000256" key="1">
    <source>
        <dbReference type="ARBA" id="ARBA00022679"/>
    </source>
</evidence>
<dbReference type="Pfam" id="PF13508">
    <property type="entry name" value="Acetyltransf_7"/>
    <property type="match status" value="1"/>
</dbReference>
<dbReference type="SUPFAM" id="SSF55729">
    <property type="entry name" value="Acyl-CoA N-acyltransferases (Nat)"/>
    <property type="match status" value="1"/>
</dbReference>
<feature type="domain" description="N-acetyltransferase" evidence="3">
    <location>
        <begin position="21"/>
        <end position="163"/>
    </location>
</feature>
<dbReference type="PANTHER" id="PTHR43800:SF1">
    <property type="entry name" value="PEPTIDYL-LYSINE N-ACETYLTRANSFERASE YJAB"/>
    <property type="match status" value="1"/>
</dbReference>